<name>A0ACC0ZGH5_9ROSI</name>
<comment type="caution">
    <text evidence="1">The sequence shown here is derived from an EMBL/GenBank/DDBJ whole genome shotgun (WGS) entry which is preliminary data.</text>
</comment>
<gene>
    <name evidence="1" type="ORF">Pint_01728</name>
</gene>
<dbReference type="EMBL" id="CM047736">
    <property type="protein sequence ID" value="KAJ0051871.1"/>
    <property type="molecule type" value="Genomic_DNA"/>
</dbReference>
<protein>
    <submittedName>
        <fullName evidence="1">Uncharacterized protein</fullName>
    </submittedName>
</protein>
<dbReference type="Proteomes" id="UP001163603">
    <property type="component" value="Chromosome 1"/>
</dbReference>
<keyword evidence="2" id="KW-1185">Reference proteome</keyword>
<reference evidence="2" key="1">
    <citation type="journal article" date="2023" name="G3 (Bethesda)">
        <title>Genome assembly and association tests identify interacting loci associated with vigor, precocity, and sex in interspecific pistachio rootstocks.</title>
        <authorList>
            <person name="Palmer W."/>
            <person name="Jacygrad E."/>
            <person name="Sagayaradj S."/>
            <person name="Cavanaugh K."/>
            <person name="Han R."/>
            <person name="Bertier L."/>
            <person name="Beede B."/>
            <person name="Kafkas S."/>
            <person name="Golino D."/>
            <person name="Preece J."/>
            <person name="Michelmore R."/>
        </authorList>
    </citation>
    <scope>NUCLEOTIDE SEQUENCE [LARGE SCALE GENOMIC DNA]</scope>
</reference>
<evidence type="ECO:0000313" key="1">
    <source>
        <dbReference type="EMBL" id="KAJ0051871.1"/>
    </source>
</evidence>
<accession>A0ACC0ZGH5</accession>
<sequence length="473" mass="53472">MANPSLLSLSVCLLILFHGCLASRQQGQQQNECQIDQLDSLEPDNRVEYEAGMVETWDPNHEQFRCAGVAVARHTIQPNGLRLPEYSNAPTLMYIVEGEGMTGTLIPGCPETYQAPQQGQQHGQSSRFQDKHRKIQRFRKGDIIALPAGVANWCYNEGNSPVVTVTLLDVSNSQNQLDMYPRKFNLAGNPEDEFQQQQQQQSRGRRQSQQKSCNNIFCGFDTKILAEVFQVEQRLVKQLQNEKDNRGAIVKVKGDLQVIRPPRRQSERGFESEEESEYERGRRGRDNGLEETICTMKLKENIHDPSRSDIYTPEVGRITSLNSLNLPILKWLQLSAERGVLQNNALMVPHWNFNAHSIVYGCKGNAQVQVVDNFGNTVFDGEVSEGQIFVVPQNFAVVKRARGQRFEWISFKTNDRAMISPLAGSTSVLRAMPEEVLANAFQISREDARKIKFNNEQPTLSSGQSSQQMRDDA</sequence>
<organism evidence="1 2">
    <name type="scientific">Pistacia integerrima</name>
    <dbReference type="NCBI Taxonomy" id="434235"/>
    <lineage>
        <taxon>Eukaryota</taxon>
        <taxon>Viridiplantae</taxon>
        <taxon>Streptophyta</taxon>
        <taxon>Embryophyta</taxon>
        <taxon>Tracheophyta</taxon>
        <taxon>Spermatophyta</taxon>
        <taxon>Magnoliopsida</taxon>
        <taxon>eudicotyledons</taxon>
        <taxon>Gunneridae</taxon>
        <taxon>Pentapetalae</taxon>
        <taxon>rosids</taxon>
        <taxon>malvids</taxon>
        <taxon>Sapindales</taxon>
        <taxon>Anacardiaceae</taxon>
        <taxon>Pistacia</taxon>
    </lineage>
</organism>
<proteinExistence type="predicted"/>
<evidence type="ECO:0000313" key="2">
    <source>
        <dbReference type="Proteomes" id="UP001163603"/>
    </source>
</evidence>